<comment type="subcellular location">
    <subcellularLocation>
        <location evidence="5">Cell membrane</location>
        <topology evidence="5">Multi-pass membrane protein</topology>
    </subcellularLocation>
    <subcellularLocation>
        <location evidence="1">Membrane</location>
        <topology evidence="1">Multi-pass membrane protein</topology>
    </subcellularLocation>
</comment>
<keyword evidence="2 5" id="KW-0812">Transmembrane</keyword>
<comment type="similarity">
    <text evidence="5">Belongs to the binding-protein-dependent transport system permease family.</text>
</comment>
<dbReference type="InterPro" id="IPR035906">
    <property type="entry name" value="MetI-like_sf"/>
</dbReference>
<evidence type="ECO:0000256" key="5">
    <source>
        <dbReference type="RuleBase" id="RU363032"/>
    </source>
</evidence>
<dbReference type="SUPFAM" id="SSF161098">
    <property type="entry name" value="MetI-like"/>
    <property type="match status" value="1"/>
</dbReference>
<evidence type="ECO:0000313" key="7">
    <source>
        <dbReference type="EMBL" id="OWZ83400.1"/>
    </source>
</evidence>
<feature type="transmembrane region" description="Helical" evidence="5">
    <location>
        <begin position="105"/>
        <end position="126"/>
    </location>
</feature>
<dbReference type="EMBL" id="NIQC01000019">
    <property type="protein sequence ID" value="OWZ83400.1"/>
    <property type="molecule type" value="Genomic_DNA"/>
</dbReference>
<evidence type="ECO:0000313" key="8">
    <source>
        <dbReference type="Proteomes" id="UP000214588"/>
    </source>
</evidence>
<reference evidence="7 8" key="1">
    <citation type="submission" date="2017-06" db="EMBL/GenBank/DDBJ databases">
        <title>Draft Genome Sequence of Natranaerobius trueperi halophilic, alkalithermophilic bacteria from soda lakes.</title>
        <authorList>
            <person name="Zhao B."/>
        </authorList>
    </citation>
    <scope>NUCLEOTIDE SEQUENCE [LARGE SCALE GENOMIC DNA]</scope>
    <source>
        <strain evidence="7 8">DSM 18760</strain>
    </source>
</reference>
<evidence type="ECO:0000256" key="1">
    <source>
        <dbReference type="ARBA" id="ARBA00004141"/>
    </source>
</evidence>
<dbReference type="NCBIfam" id="NF038017">
    <property type="entry name" value="ABC_perm1"/>
    <property type="match status" value="1"/>
</dbReference>
<name>A0A226BZ44_9FIRM</name>
<keyword evidence="5" id="KW-0813">Transport</keyword>
<dbReference type="PANTHER" id="PTHR43632:SF1">
    <property type="entry name" value="PERMEASE COMPONENT OF TUNGSTATE ABC TRANSPORTER"/>
    <property type="match status" value="1"/>
</dbReference>
<dbReference type="Gene3D" id="1.10.3720.10">
    <property type="entry name" value="MetI-like"/>
    <property type="match status" value="1"/>
</dbReference>
<sequence>MDNIISGFFEAIKLLVNLDPYVMDIISVSMMVSGIALIIASLIGIPLGAFLGLTSFPGKHLVVALLYTGMGFPPVVIGLFVFILFSNVGPLGSLEWLYTTKAMIVAQSFISFPLVAGFTMTAVMGVDKSLLLQLRALGATNRQIIWAIIKEARLGVLVSVIAGFGAIISEVGAVMMVGGNIAGSTRVLTTAIVLETRQGNFGLAISFGLILLTITFIVNFIMLHFQKRKLIGSD</sequence>
<organism evidence="7 8">
    <name type="scientific">Natranaerobius trueperi</name>
    <dbReference type="NCBI Taxonomy" id="759412"/>
    <lineage>
        <taxon>Bacteria</taxon>
        <taxon>Bacillati</taxon>
        <taxon>Bacillota</taxon>
        <taxon>Clostridia</taxon>
        <taxon>Natranaerobiales</taxon>
        <taxon>Natranaerobiaceae</taxon>
        <taxon>Natranaerobius</taxon>
    </lineage>
</organism>
<evidence type="ECO:0000256" key="4">
    <source>
        <dbReference type="ARBA" id="ARBA00023136"/>
    </source>
</evidence>
<dbReference type="AlphaFoldDB" id="A0A226BZ44"/>
<evidence type="ECO:0000256" key="3">
    <source>
        <dbReference type="ARBA" id="ARBA00022989"/>
    </source>
</evidence>
<keyword evidence="8" id="KW-1185">Reference proteome</keyword>
<feature type="domain" description="ABC transmembrane type-1" evidence="6">
    <location>
        <begin position="26"/>
        <end position="222"/>
    </location>
</feature>
<dbReference type="PANTHER" id="PTHR43632">
    <property type="entry name" value="PERMEASE COMPONENT OF TUNGSTATE ABC TRANSPORTER"/>
    <property type="match status" value="1"/>
</dbReference>
<protein>
    <submittedName>
        <fullName evidence="7">Tungstate transporter permease</fullName>
    </submittedName>
</protein>
<feature type="transmembrane region" description="Helical" evidence="5">
    <location>
        <begin position="61"/>
        <end position="85"/>
    </location>
</feature>
<dbReference type="CDD" id="cd06261">
    <property type="entry name" value="TM_PBP2"/>
    <property type="match status" value="1"/>
</dbReference>
<keyword evidence="3 5" id="KW-1133">Transmembrane helix</keyword>
<dbReference type="InterPro" id="IPR049783">
    <property type="entry name" value="ABC_perm_TupB-like"/>
</dbReference>
<keyword evidence="4 5" id="KW-0472">Membrane</keyword>
<dbReference type="InterPro" id="IPR000515">
    <property type="entry name" value="MetI-like"/>
</dbReference>
<proteinExistence type="inferred from homology"/>
<dbReference type="PROSITE" id="PS50928">
    <property type="entry name" value="ABC_TM1"/>
    <property type="match status" value="1"/>
</dbReference>
<evidence type="ECO:0000256" key="2">
    <source>
        <dbReference type="ARBA" id="ARBA00022692"/>
    </source>
</evidence>
<dbReference type="Pfam" id="PF00528">
    <property type="entry name" value="BPD_transp_1"/>
    <property type="match status" value="1"/>
</dbReference>
<feature type="transmembrane region" description="Helical" evidence="5">
    <location>
        <begin position="154"/>
        <end position="181"/>
    </location>
</feature>
<dbReference type="GO" id="GO:0055085">
    <property type="term" value="P:transmembrane transport"/>
    <property type="evidence" value="ECO:0007669"/>
    <property type="project" value="InterPro"/>
</dbReference>
<comment type="caution">
    <text evidence="7">The sequence shown here is derived from an EMBL/GenBank/DDBJ whole genome shotgun (WGS) entry which is preliminary data.</text>
</comment>
<feature type="transmembrane region" description="Helical" evidence="5">
    <location>
        <begin position="201"/>
        <end position="223"/>
    </location>
</feature>
<gene>
    <name evidence="7" type="ORF">CDO51_08860</name>
</gene>
<dbReference type="GO" id="GO:0005886">
    <property type="term" value="C:plasma membrane"/>
    <property type="evidence" value="ECO:0007669"/>
    <property type="project" value="UniProtKB-SubCell"/>
</dbReference>
<feature type="transmembrane region" description="Helical" evidence="5">
    <location>
        <begin position="25"/>
        <end position="49"/>
    </location>
</feature>
<evidence type="ECO:0000259" key="6">
    <source>
        <dbReference type="PROSITE" id="PS50928"/>
    </source>
</evidence>
<dbReference type="Proteomes" id="UP000214588">
    <property type="component" value="Unassembled WGS sequence"/>
</dbReference>
<accession>A0A226BZ44</accession>
<dbReference type="OrthoDB" id="9781724at2"/>
<dbReference type="RefSeq" id="WP_089023920.1">
    <property type="nucleotide sequence ID" value="NZ_NIQC01000019.1"/>
</dbReference>